<dbReference type="PANTHER" id="PTHR43104:SF4">
    <property type="entry name" value="L-2-HYDROXYGLUTARATE DEHYDROGENASE, MITOCHONDRIAL"/>
    <property type="match status" value="1"/>
</dbReference>
<dbReference type="Proteomes" id="UP000237889">
    <property type="component" value="Chromosome"/>
</dbReference>
<keyword evidence="8" id="KW-1185">Reference proteome</keyword>
<dbReference type="OrthoDB" id="9801699at2"/>
<comment type="cofactor">
    <cofactor evidence="1">
        <name>FAD</name>
        <dbReference type="ChEBI" id="CHEBI:57692"/>
    </cofactor>
</comment>
<dbReference type="InterPro" id="IPR006076">
    <property type="entry name" value="FAD-dep_OxRdtase"/>
</dbReference>
<dbReference type="SUPFAM" id="SSF51905">
    <property type="entry name" value="FAD/NAD(P)-binding domain"/>
    <property type="match status" value="1"/>
</dbReference>
<evidence type="ECO:0000259" key="6">
    <source>
        <dbReference type="Pfam" id="PF01266"/>
    </source>
</evidence>
<keyword evidence="3" id="KW-0274">FAD</keyword>
<evidence type="ECO:0000256" key="5">
    <source>
        <dbReference type="ARBA" id="ARBA00037941"/>
    </source>
</evidence>
<dbReference type="Gene3D" id="3.30.9.10">
    <property type="entry name" value="D-Amino Acid Oxidase, subunit A, domain 2"/>
    <property type="match status" value="1"/>
</dbReference>
<evidence type="ECO:0000256" key="4">
    <source>
        <dbReference type="ARBA" id="ARBA00023002"/>
    </source>
</evidence>
<accession>A0A2S0NBL9</accession>
<dbReference type="AlphaFoldDB" id="A0A2S0NBL9"/>
<protein>
    <submittedName>
        <fullName evidence="7">FAD-dependent oxidoreductase</fullName>
    </submittedName>
</protein>
<evidence type="ECO:0000313" key="8">
    <source>
        <dbReference type="Proteomes" id="UP000237889"/>
    </source>
</evidence>
<dbReference type="Gene3D" id="3.50.50.60">
    <property type="entry name" value="FAD/NAD(P)-binding domain"/>
    <property type="match status" value="1"/>
</dbReference>
<feature type="domain" description="FAD dependent oxidoreductase" evidence="6">
    <location>
        <begin position="7"/>
        <end position="367"/>
    </location>
</feature>
<organism evidence="7 8">
    <name type="scientific">Phreatobacter cathodiphilus</name>
    <dbReference type="NCBI Taxonomy" id="1868589"/>
    <lineage>
        <taxon>Bacteria</taxon>
        <taxon>Pseudomonadati</taxon>
        <taxon>Pseudomonadota</taxon>
        <taxon>Alphaproteobacteria</taxon>
        <taxon>Hyphomicrobiales</taxon>
        <taxon>Phreatobacteraceae</taxon>
        <taxon>Phreatobacter</taxon>
    </lineage>
</organism>
<reference evidence="7 8" key="1">
    <citation type="submission" date="2018-03" db="EMBL/GenBank/DDBJ databases">
        <title>Genome sequencing of Phreatobacter sp.</title>
        <authorList>
            <person name="Kim S.-J."/>
            <person name="Heo J."/>
            <person name="Kwon S.-W."/>
        </authorList>
    </citation>
    <scope>NUCLEOTIDE SEQUENCE [LARGE SCALE GENOMIC DNA]</scope>
    <source>
        <strain evidence="7 8">S-12</strain>
    </source>
</reference>
<keyword evidence="4" id="KW-0560">Oxidoreductase</keyword>
<sequence>MTDWSIDAVVIGAGVVGLAAARRLALAGLDTLVIEAADAIGTGTSSRNSEVIHAALYYPTGSIKAAACLRGKHLLYRYCADRGVKAKACGKLMVATSEDQLPKLQAIWDQAHANGVEGLTWKTPDEVRAMEPEVSCIRAFFSASTGIVDSHGFMLALQGDLENAGGMVAFETPILGASVTAEGIVLRTGGAEGAEIAARIVVNAAGHYAPKFLAGLEGFPQQHAPRQWYAKGNYFSLVGRQPFSRLVYPMPDAAGLGVHATVDLQGRCRFGPDVEWVESEHDLVVDPRRSDGFYAAIRAYWPDLPDGALQPDYSGIRPKLHGPGMPMPDFRIDGPEVHGIAGLVNLLGIESPGLTASLALADIVAARLGLPALETVP</sequence>
<evidence type="ECO:0000256" key="2">
    <source>
        <dbReference type="ARBA" id="ARBA00022630"/>
    </source>
</evidence>
<name>A0A2S0NBL9_9HYPH</name>
<dbReference type="KEGG" id="phr:C6569_11005"/>
<comment type="similarity">
    <text evidence="5">Belongs to the L2HGDH family.</text>
</comment>
<dbReference type="RefSeq" id="WP_106748891.1">
    <property type="nucleotide sequence ID" value="NZ_CP027668.1"/>
</dbReference>
<evidence type="ECO:0000313" key="7">
    <source>
        <dbReference type="EMBL" id="AVO45550.1"/>
    </source>
</evidence>
<keyword evidence="2" id="KW-0285">Flavoprotein</keyword>
<evidence type="ECO:0000256" key="3">
    <source>
        <dbReference type="ARBA" id="ARBA00022827"/>
    </source>
</evidence>
<dbReference type="GO" id="GO:0047545">
    <property type="term" value="F:(S)-2-hydroxyglutarate dehydrogenase activity"/>
    <property type="evidence" value="ECO:0007669"/>
    <property type="project" value="TreeGrafter"/>
</dbReference>
<dbReference type="PANTHER" id="PTHR43104">
    <property type="entry name" value="L-2-HYDROXYGLUTARATE DEHYDROGENASE, MITOCHONDRIAL"/>
    <property type="match status" value="1"/>
</dbReference>
<evidence type="ECO:0000256" key="1">
    <source>
        <dbReference type="ARBA" id="ARBA00001974"/>
    </source>
</evidence>
<proteinExistence type="inferred from homology"/>
<gene>
    <name evidence="7" type="ORF">C6569_11005</name>
</gene>
<dbReference type="EMBL" id="CP027668">
    <property type="protein sequence ID" value="AVO45550.1"/>
    <property type="molecule type" value="Genomic_DNA"/>
</dbReference>
<dbReference type="Pfam" id="PF01266">
    <property type="entry name" value="DAO"/>
    <property type="match status" value="1"/>
</dbReference>
<dbReference type="InterPro" id="IPR036188">
    <property type="entry name" value="FAD/NAD-bd_sf"/>
</dbReference>